<name>A0ABV4K3V0_9BACT</name>
<gene>
    <name evidence="3" type="ORF">AB6M95_12545</name>
</gene>
<dbReference type="EMBL" id="JBGLYH010000036">
    <property type="protein sequence ID" value="MEZ7197585.1"/>
    <property type="molecule type" value="Genomic_DNA"/>
</dbReference>
<evidence type="ECO:0000256" key="1">
    <source>
        <dbReference type="SAM" id="MobiDB-lite"/>
    </source>
</evidence>
<evidence type="ECO:0000256" key="2">
    <source>
        <dbReference type="SAM" id="SignalP"/>
    </source>
</evidence>
<accession>A0ABV4K3V0</accession>
<comment type="caution">
    <text evidence="3">The sequence shown here is derived from an EMBL/GenBank/DDBJ whole genome shotgun (WGS) entry which is preliminary data.</text>
</comment>
<feature type="signal peptide" evidence="2">
    <location>
        <begin position="1"/>
        <end position="20"/>
    </location>
</feature>
<dbReference type="Proteomes" id="UP001568698">
    <property type="component" value="Unassembled WGS sequence"/>
</dbReference>
<sequence length="63" mass="6661">MKTLKKILTIACMLAVLAVAFGCSEEGPMEKAGKKMDKAAQEAGQQMDKAAEDAGNAAKKLFE</sequence>
<organism evidence="3 4">
    <name type="scientific">Pseudodesulfovibrio karagichevae</name>
    <dbReference type="NCBI Taxonomy" id="3239305"/>
    <lineage>
        <taxon>Bacteria</taxon>
        <taxon>Pseudomonadati</taxon>
        <taxon>Thermodesulfobacteriota</taxon>
        <taxon>Desulfovibrionia</taxon>
        <taxon>Desulfovibrionales</taxon>
        <taxon>Desulfovibrionaceae</taxon>
    </lineage>
</organism>
<dbReference type="RefSeq" id="WP_371387099.1">
    <property type="nucleotide sequence ID" value="NZ_JBGLYH010000036.1"/>
</dbReference>
<evidence type="ECO:0000313" key="4">
    <source>
        <dbReference type="Proteomes" id="UP001568698"/>
    </source>
</evidence>
<evidence type="ECO:0008006" key="5">
    <source>
        <dbReference type="Google" id="ProtNLM"/>
    </source>
</evidence>
<proteinExistence type="predicted"/>
<keyword evidence="2" id="KW-0732">Signal</keyword>
<protein>
    <recommendedName>
        <fullName evidence="5">YtxH domain-containing protein</fullName>
    </recommendedName>
</protein>
<reference evidence="3 4" key="1">
    <citation type="submission" date="2024-08" db="EMBL/GenBank/DDBJ databases">
        <title>Sulfate-reducing bacteria isolated from formation water of the oil field in Kazakhstan and description of Pseudodesulfovibrio sp.</title>
        <authorList>
            <person name="Bidzhieva S.K."/>
            <person name="Tourova T.P."/>
            <person name="Grouzdev D.S."/>
            <person name="Beletsky A.V."/>
            <person name="Sokolova D.S."/>
            <person name="Samigullina S.R."/>
            <person name="Poltaraus A.B."/>
            <person name="Avtukh A.N."/>
            <person name="Tereshina V.M."/>
            <person name="Zhaparov N.S."/>
            <person name="Mardanov A.V."/>
            <person name="Nazina T.N."/>
        </authorList>
    </citation>
    <scope>NUCLEOTIDE SEQUENCE [LARGE SCALE GENOMIC DNA]</scope>
    <source>
        <strain evidence="3 4">9FUS</strain>
    </source>
</reference>
<dbReference type="PROSITE" id="PS51257">
    <property type="entry name" value="PROKAR_LIPOPROTEIN"/>
    <property type="match status" value="1"/>
</dbReference>
<keyword evidence="4" id="KW-1185">Reference proteome</keyword>
<feature type="chain" id="PRO_5045257478" description="YtxH domain-containing protein" evidence="2">
    <location>
        <begin position="21"/>
        <end position="63"/>
    </location>
</feature>
<evidence type="ECO:0000313" key="3">
    <source>
        <dbReference type="EMBL" id="MEZ7197585.1"/>
    </source>
</evidence>
<feature type="region of interest" description="Disordered" evidence="1">
    <location>
        <begin position="32"/>
        <end position="63"/>
    </location>
</feature>